<keyword evidence="5" id="KW-1185">Reference proteome</keyword>
<evidence type="ECO:0000256" key="2">
    <source>
        <dbReference type="SAM" id="SignalP"/>
    </source>
</evidence>
<dbReference type="Proteomes" id="UP000019254">
    <property type="component" value="Unassembled WGS sequence"/>
</dbReference>
<comment type="similarity">
    <text evidence="1">Belongs to the bacterial solute-binding protein 8 family.</text>
</comment>
<dbReference type="InterPro" id="IPR002491">
    <property type="entry name" value="ABC_transptr_periplasmic_BD"/>
</dbReference>
<dbReference type="GO" id="GO:0071281">
    <property type="term" value="P:cellular response to iron ion"/>
    <property type="evidence" value="ECO:0007669"/>
    <property type="project" value="TreeGrafter"/>
</dbReference>
<protein>
    <submittedName>
        <fullName evidence="4">ABC transporter ferrichrome-binding protein</fullName>
    </submittedName>
</protein>
<dbReference type="EMBL" id="AODE01000043">
    <property type="protein sequence ID" value="EUJ25378.1"/>
    <property type="molecule type" value="Genomic_DNA"/>
</dbReference>
<feature type="signal peptide" evidence="2">
    <location>
        <begin position="1"/>
        <end position="23"/>
    </location>
</feature>
<dbReference type="AlphaFoldDB" id="W7BYS9"/>
<keyword evidence="2" id="KW-0732">Signal</keyword>
<accession>W7BYS9</accession>
<dbReference type="InterPro" id="IPR050902">
    <property type="entry name" value="ABC_Transporter_SBP"/>
</dbReference>
<dbReference type="PANTHER" id="PTHR30535:SF36">
    <property type="entry name" value="HIGH-AFFINITY HEME UPTAKE SYSTEM PROTEIN ISDE"/>
    <property type="match status" value="1"/>
</dbReference>
<dbReference type="OrthoDB" id="66025at2"/>
<proteinExistence type="inferred from homology"/>
<evidence type="ECO:0000259" key="3">
    <source>
        <dbReference type="PROSITE" id="PS50983"/>
    </source>
</evidence>
<evidence type="ECO:0000256" key="1">
    <source>
        <dbReference type="ARBA" id="ARBA00008814"/>
    </source>
</evidence>
<evidence type="ECO:0000313" key="4">
    <source>
        <dbReference type="EMBL" id="EUJ25378.1"/>
    </source>
</evidence>
<evidence type="ECO:0000313" key="5">
    <source>
        <dbReference type="Proteomes" id="UP000019254"/>
    </source>
</evidence>
<sequence length="344" mass="37351">MMKKLVFSIVTVSALALAGCGTADETTKAEVKTSGHGNTTPVKSKSEAAQIKTLSAQFPTEPAKNVVATSVSVTEMLDIVGITPVGIPSTTHKLPDNFTDIPKIGSAVEPDVEKIASLNPDLVIGSESIKDSIDKKISQINLKGAYLPTDSYPDLKVSLEVLGTAFDKEKAATTYLTKLQKDEDKIVASIPDKTAPKVMILFGTGSSFMLMNDTTYVGSLVKTMKAKNIITETMKTEESYVPLNMEDVTAANPDAILLVSHGDANAALTQFKADVKKNGAWEKLNAFKNDKVQALDYDIFWLCIPCQRDNWPRTIERHSLQIRWSVNKKAGLSLGRHPFCLSSQ</sequence>
<feature type="chain" id="PRO_5004889348" evidence="2">
    <location>
        <begin position="24"/>
        <end position="344"/>
    </location>
</feature>
<dbReference type="PROSITE" id="PS50983">
    <property type="entry name" value="FE_B12_PBP"/>
    <property type="match status" value="1"/>
</dbReference>
<gene>
    <name evidence="4" type="ORF">PCORN_17604</name>
</gene>
<comment type="caution">
    <text evidence="4">The sequence shown here is derived from an EMBL/GenBank/DDBJ whole genome shotgun (WGS) entry which is preliminary data.</text>
</comment>
<dbReference type="SUPFAM" id="SSF53807">
    <property type="entry name" value="Helical backbone' metal receptor"/>
    <property type="match status" value="1"/>
</dbReference>
<dbReference type="PANTHER" id="PTHR30535">
    <property type="entry name" value="VITAMIN B12-BINDING PROTEIN"/>
    <property type="match status" value="1"/>
</dbReference>
<dbReference type="RefSeq" id="WP_051999545.1">
    <property type="nucleotide sequence ID" value="NZ_AODE01000043.1"/>
</dbReference>
<reference evidence="4 5" key="1">
    <citation type="journal article" date="2014" name="Int. J. Syst. Evol. Microbiol.">
        <title>Listeria floridensis sp. nov., Listeria aquatica sp. nov., Listeria cornellensis sp. nov., Listeria riparia sp. nov. and Listeria grandensis sp. nov., from agricultural and natural environments.</title>
        <authorList>
            <person name="den Bakker H.C."/>
            <person name="Warchocki S."/>
            <person name="Wright E.M."/>
            <person name="Allred A.F."/>
            <person name="Ahlstrom C."/>
            <person name="Manuel C.S."/>
            <person name="Stasiewicz M.J."/>
            <person name="Burrell A."/>
            <person name="Roof S."/>
            <person name="Strawn L."/>
            <person name="Fortes E.D."/>
            <person name="Nightingale K.K."/>
            <person name="Kephart D."/>
            <person name="Wiedmann M."/>
        </authorList>
    </citation>
    <scope>NUCLEOTIDE SEQUENCE [LARGE SCALE GENOMIC DNA]</scope>
    <source>
        <strain evidence="5">FSL F6-969</strain>
    </source>
</reference>
<dbReference type="Gene3D" id="3.40.50.1980">
    <property type="entry name" value="Nitrogenase molybdenum iron protein domain"/>
    <property type="match status" value="2"/>
</dbReference>
<feature type="domain" description="Fe/B12 periplasmic-binding" evidence="3">
    <location>
        <begin position="65"/>
        <end position="330"/>
    </location>
</feature>
<dbReference type="PROSITE" id="PS51257">
    <property type="entry name" value="PROKAR_LIPOPROTEIN"/>
    <property type="match status" value="1"/>
</dbReference>
<dbReference type="PATRIC" id="fig|1265820.5.peg.3470"/>
<dbReference type="STRING" id="1265820.PCORN_17604"/>
<dbReference type="Pfam" id="PF01497">
    <property type="entry name" value="Peripla_BP_2"/>
    <property type="match status" value="1"/>
</dbReference>
<name>W7BYS9_9LIST</name>
<organism evidence="4 5">
    <name type="scientific">Listeria cornellensis FSL F6-0969</name>
    <dbReference type="NCBI Taxonomy" id="1265820"/>
    <lineage>
        <taxon>Bacteria</taxon>
        <taxon>Bacillati</taxon>
        <taxon>Bacillota</taxon>
        <taxon>Bacilli</taxon>
        <taxon>Bacillales</taxon>
        <taxon>Listeriaceae</taxon>
        <taxon>Listeria</taxon>
    </lineage>
</organism>